<evidence type="ECO:0000313" key="3">
    <source>
        <dbReference type="Proteomes" id="UP000018458"/>
    </source>
</evidence>
<dbReference type="STRING" id="762983.HMPREF9444_01729"/>
<dbReference type="InterPro" id="IPR036397">
    <property type="entry name" value="RNaseH_sf"/>
</dbReference>
<feature type="domain" description="3'-5' exonuclease" evidence="1">
    <location>
        <begin position="8"/>
        <end position="184"/>
    </location>
</feature>
<evidence type="ECO:0000313" key="2">
    <source>
        <dbReference type="EMBL" id="EFY06504.1"/>
    </source>
</evidence>
<dbReference type="EMBL" id="AEVO01000116">
    <property type="protein sequence ID" value="EFY06504.1"/>
    <property type="molecule type" value="Genomic_DNA"/>
</dbReference>
<dbReference type="SMART" id="SM00474">
    <property type="entry name" value="35EXOc"/>
    <property type="match status" value="1"/>
</dbReference>
<dbReference type="GO" id="GO:0008408">
    <property type="term" value="F:3'-5' exonuclease activity"/>
    <property type="evidence" value="ECO:0007669"/>
    <property type="project" value="InterPro"/>
</dbReference>
<dbReference type="PANTHER" id="PTHR47649:SF1">
    <property type="entry name" value="RIBONUCLEASE D"/>
    <property type="match status" value="1"/>
</dbReference>
<dbReference type="CDD" id="cd06142">
    <property type="entry name" value="RNaseD_exo"/>
    <property type="match status" value="1"/>
</dbReference>
<dbReference type="eggNOG" id="COG0349">
    <property type="taxonomic scope" value="Bacteria"/>
</dbReference>
<protein>
    <submittedName>
        <fullName evidence="2">Putative ribonuclease D</fullName>
    </submittedName>
</protein>
<dbReference type="InterPro" id="IPR051086">
    <property type="entry name" value="RNase_D-like"/>
</dbReference>
<dbReference type="HOGENOM" id="CLU_042387_0_1_6"/>
<proteinExistence type="predicted"/>
<dbReference type="InterPro" id="IPR002121">
    <property type="entry name" value="HRDC_dom"/>
</dbReference>
<dbReference type="SUPFAM" id="SSF47819">
    <property type="entry name" value="HRDC-like"/>
    <property type="match status" value="2"/>
</dbReference>
<reference evidence="2 3" key="1">
    <citation type="submission" date="2011-01" db="EMBL/GenBank/DDBJ databases">
        <authorList>
            <person name="Weinstock G."/>
            <person name="Sodergren E."/>
            <person name="Clifton S."/>
            <person name="Fulton L."/>
            <person name="Fulton B."/>
            <person name="Courtney L."/>
            <person name="Fronick C."/>
            <person name="Harrison M."/>
            <person name="Strong C."/>
            <person name="Farmer C."/>
            <person name="Delahaunty K."/>
            <person name="Markovic C."/>
            <person name="Hall O."/>
            <person name="Minx P."/>
            <person name="Tomlinson C."/>
            <person name="Mitreva M."/>
            <person name="Hou S."/>
            <person name="Chen J."/>
            <person name="Wollam A."/>
            <person name="Pepin K.H."/>
            <person name="Johnson M."/>
            <person name="Bhonagiri V."/>
            <person name="Zhang X."/>
            <person name="Suruliraj S."/>
            <person name="Warren W."/>
            <person name="Chinwalla A."/>
            <person name="Mardis E.R."/>
            <person name="Wilson R.K."/>
        </authorList>
    </citation>
    <scope>NUCLEOTIDE SEQUENCE [LARGE SCALE GENOMIC DNA]</scope>
    <source>
        <strain evidence="3">DSM 22608 / JCM 16073 / KCTC 15190 / YIT 12066</strain>
    </source>
</reference>
<dbReference type="Gene3D" id="3.30.420.10">
    <property type="entry name" value="Ribonuclease H-like superfamily/Ribonuclease H"/>
    <property type="match status" value="1"/>
</dbReference>
<dbReference type="Pfam" id="PF01612">
    <property type="entry name" value="DNA_pol_A_exo1"/>
    <property type="match status" value="1"/>
</dbReference>
<accession>E8LLV6</accession>
<keyword evidence="3" id="KW-1185">Reference proteome</keyword>
<dbReference type="AlphaFoldDB" id="E8LLV6"/>
<dbReference type="InterPro" id="IPR010997">
    <property type="entry name" value="HRDC-like_sf"/>
</dbReference>
<dbReference type="SUPFAM" id="SSF53098">
    <property type="entry name" value="Ribonuclease H-like"/>
    <property type="match status" value="1"/>
</dbReference>
<dbReference type="InterPro" id="IPR012337">
    <property type="entry name" value="RNaseH-like_sf"/>
</dbReference>
<dbReference type="Gene3D" id="1.10.150.80">
    <property type="entry name" value="HRDC domain"/>
    <property type="match status" value="2"/>
</dbReference>
<dbReference type="GO" id="GO:0006139">
    <property type="term" value="P:nucleobase-containing compound metabolic process"/>
    <property type="evidence" value="ECO:0007669"/>
    <property type="project" value="InterPro"/>
</dbReference>
<organism evidence="2 3">
    <name type="scientific">Succinatimonas hippei (strain DSM 22608 / JCM 16073 / KCTC 15190 / YIT 12066)</name>
    <dbReference type="NCBI Taxonomy" id="762983"/>
    <lineage>
        <taxon>Bacteria</taxon>
        <taxon>Pseudomonadati</taxon>
        <taxon>Pseudomonadota</taxon>
        <taxon>Gammaproteobacteria</taxon>
        <taxon>Aeromonadales</taxon>
        <taxon>Succinivibrionaceae</taxon>
        <taxon>Succinatimonas</taxon>
    </lineage>
</organism>
<dbReference type="InterPro" id="IPR002562">
    <property type="entry name" value="3'-5'_exonuclease_dom"/>
</dbReference>
<dbReference type="GO" id="GO:0003676">
    <property type="term" value="F:nucleic acid binding"/>
    <property type="evidence" value="ECO:0007669"/>
    <property type="project" value="InterPro"/>
</dbReference>
<dbReference type="GO" id="GO:0000166">
    <property type="term" value="F:nucleotide binding"/>
    <property type="evidence" value="ECO:0007669"/>
    <property type="project" value="InterPro"/>
</dbReference>
<sequence length="384" mass="44372">MIMQEISYIKVDEKTKLDLLIDSIRSLTDEDFISLDTEFVRINTLFPILGLLQLRFKNETYLVDPVALNIKDLVRTLTETKAAVLIFSGDEDLEILVKIARDNGFASLLPQKVYDLQLLAAFDDFLYGKGLNAYVKELVGAELEKDCTRTDWLYRPLSENQLIYAALDVEYLEEMYKLLYKRIDEKRFSYFLAEMELKKADADIVYNPQTAYRQIKGAGLLKNDALTRLQYLCQKRLEFALKHDIALNHVITTGALCDVAKNSPLTLQGLASCGVKWGAIRQHGAMIIEWIKESLTLPERSDLLLPINYFAHKRELKDAFKRLKRYLEKCAHDAGIAPELLAAKKYVYDYFLKKYLNEVPYLEFSWRKNVVADINNLNLPKVER</sequence>
<gene>
    <name evidence="2" type="ORF">HMPREF9444_01729</name>
</gene>
<dbReference type="PANTHER" id="PTHR47649">
    <property type="entry name" value="RIBONUCLEASE D"/>
    <property type="match status" value="1"/>
</dbReference>
<dbReference type="OrthoDB" id="9800549at2"/>
<evidence type="ECO:0000259" key="1">
    <source>
        <dbReference type="SMART" id="SM00474"/>
    </source>
</evidence>
<dbReference type="Pfam" id="PF00570">
    <property type="entry name" value="HRDC"/>
    <property type="match status" value="1"/>
</dbReference>
<comment type="caution">
    <text evidence="2">The sequence shown here is derived from an EMBL/GenBank/DDBJ whole genome shotgun (WGS) entry which is preliminary data.</text>
</comment>
<dbReference type="InterPro" id="IPR044876">
    <property type="entry name" value="HRDC_dom_sf"/>
</dbReference>
<name>E8LLV6_SUCHY</name>
<dbReference type="Proteomes" id="UP000018458">
    <property type="component" value="Unassembled WGS sequence"/>
</dbReference>